<evidence type="ECO:0000256" key="2">
    <source>
        <dbReference type="ARBA" id="ARBA00023125"/>
    </source>
</evidence>
<dbReference type="PRINTS" id="PR00032">
    <property type="entry name" value="HTHARAC"/>
</dbReference>
<dbReference type="SMART" id="SM00342">
    <property type="entry name" value="HTH_ARAC"/>
    <property type="match status" value="1"/>
</dbReference>
<evidence type="ECO:0000256" key="1">
    <source>
        <dbReference type="ARBA" id="ARBA00023015"/>
    </source>
</evidence>
<dbReference type="PANTHER" id="PTHR47894">
    <property type="entry name" value="HTH-TYPE TRANSCRIPTIONAL REGULATOR GADX"/>
    <property type="match status" value="1"/>
</dbReference>
<dbReference type="PANTHER" id="PTHR47894:SF1">
    <property type="entry name" value="HTH-TYPE TRANSCRIPTIONAL REGULATOR VQSM"/>
    <property type="match status" value="1"/>
</dbReference>
<proteinExistence type="predicted"/>
<name>A0A2A2F326_9GAMM</name>
<dbReference type="GO" id="GO:0000976">
    <property type="term" value="F:transcription cis-regulatory region binding"/>
    <property type="evidence" value="ECO:0007669"/>
    <property type="project" value="TreeGrafter"/>
</dbReference>
<organism evidence="5 6">
    <name type="scientific">Halovibrio salipaludis</name>
    <dbReference type="NCBI Taxonomy" id="2032626"/>
    <lineage>
        <taxon>Bacteria</taxon>
        <taxon>Pseudomonadati</taxon>
        <taxon>Pseudomonadota</taxon>
        <taxon>Gammaproteobacteria</taxon>
        <taxon>Oceanospirillales</taxon>
        <taxon>Halomonadaceae</taxon>
        <taxon>Halovibrio</taxon>
    </lineage>
</organism>
<evidence type="ECO:0000313" key="6">
    <source>
        <dbReference type="Proteomes" id="UP000218896"/>
    </source>
</evidence>
<comment type="caution">
    <text evidence="5">The sequence shown here is derived from an EMBL/GenBank/DDBJ whole genome shotgun (WGS) entry which is preliminary data.</text>
</comment>
<dbReference type="EMBL" id="NSKD01000004">
    <property type="protein sequence ID" value="PAU80011.1"/>
    <property type="molecule type" value="Genomic_DNA"/>
</dbReference>
<dbReference type="Pfam" id="PF12625">
    <property type="entry name" value="Arabinose_bd"/>
    <property type="match status" value="1"/>
</dbReference>
<dbReference type="GO" id="GO:0005829">
    <property type="term" value="C:cytosol"/>
    <property type="evidence" value="ECO:0007669"/>
    <property type="project" value="TreeGrafter"/>
</dbReference>
<evidence type="ECO:0000256" key="3">
    <source>
        <dbReference type="ARBA" id="ARBA00023163"/>
    </source>
</evidence>
<accession>A0A2A2F326</accession>
<evidence type="ECO:0000259" key="4">
    <source>
        <dbReference type="PROSITE" id="PS01124"/>
    </source>
</evidence>
<dbReference type="InterPro" id="IPR027304">
    <property type="entry name" value="Trigger_fact/SurA_dom_sf"/>
</dbReference>
<feature type="domain" description="HTH araC/xylS-type" evidence="4">
    <location>
        <begin position="235"/>
        <end position="332"/>
    </location>
</feature>
<dbReference type="OrthoDB" id="5582699at2"/>
<evidence type="ECO:0000313" key="5">
    <source>
        <dbReference type="EMBL" id="PAU80011.1"/>
    </source>
</evidence>
<dbReference type="Pfam" id="PF12833">
    <property type="entry name" value="HTH_18"/>
    <property type="match status" value="1"/>
</dbReference>
<dbReference type="AlphaFoldDB" id="A0A2A2F326"/>
<dbReference type="InterPro" id="IPR009057">
    <property type="entry name" value="Homeodomain-like_sf"/>
</dbReference>
<dbReference type="InterPro" id="IPR020449">
    <property type="entry name" value="Tscrpt_reg_AraC-type_HTH"/>
</dbReference>
<keyword evidence="2" id="KW-0238">DNA-binding</keyword>
<keyword evidence="6" id="KW-1185">Reference proteome</keyword>
<dbReference type="InterPro" id="IPR032687">
    <property type="entry name" value="AraC-type_N"/>
</dbReference>
<dbReference type="RefSeq" id="WP_095617631.1">
    <property type="nucleotide sequence ID" value="NZ_NSKD01000004.1"/>
</dbReference>
<reference evidence="5 6" key="1">
    <citation type="submission" date="2017-08" db="EMBL/GenBank/DDBJ databases">
        <title>Halovibrio sewagensis sp. nov., isolated from wastewater of high salinity.</title>
        <authorList>
            <person name="Dong X."/>
            <person name="Zhang G."/>
        </authorList>
    </citation>
    <scope>NUCLEOTIDE SEQUENCE [LARGE SCALE GENOMIC DNA]</scope>
    <source>
        <strain evidence="5 6">YL5-2</strain>
    </source>
</reference>
<dbReference type="SUPFAM" id="SSF46689">
    <property type="entry name" value="Homeodomain-like"/>
    <property type="match status" value="1"/>
</dbReference>
<dbReference type="SUPFAM" id="SSF109998">
    <property type="entry name" value="Triger factor/SurA peptide-binding domain-like"/>
    <property type="match status" value="1"/>
</dbReference>
<keyword evidence="1" id="KW-0805">Transcription regulation</keyword>
<dbReference type="Proteomes" id="UP000218896">
    <property type="component" value="Unassembled WGS sequence"/>
</dbReference>
<dbReference type="GO" id="GO:0003700">
    <property type="term" value="F:DNA-binding transcription factor activity"/>
    <property type="evidence" value="ECO:0007669"/>
    <property type="project" value="InterPro"/>
</dbReference>
<gene>
    <name evidence="5" type="ORF">CK501_10150</name>
</gene>
<dbReference type="InterPro" id="IPR018060">
    <property type="entry name" value="HTH_AraC"/>
</dbReference>
<sequence>MSTITVSVRMIEAALAHYHGSDEQLEALFRKHGVPRGLLSEKQVRIAAEQYSGLLQDIMIAMGDEMLGYTRVPHRLGTWKMMCHAVITAETLGEALRRYCHFFRLFDWGMVPRLRVENGEAILYLEPTDPERPLEHYAHVSTLFYYHRFACWLVDYSIPVLGVDFSFPAPFYAEEFRPMYRYAPVRCEQPVTRMRFSAAMLEEPVRQDRRSLETFLENPNLVMVARQFDHGSWQARVRGIIARDPVVMPTFEQVAEEVGLNPQTLRRRLRREGLTFNEVRNQLRRDLAIDLLSRTRHSVEEIGHRVGFSDPSNFIRAFRQWTGVTPYRYRKQG</sequence>
<keyword evidence="3" id="KW-0804">Transcription</keyword>
<protein>
    <submittedName>
        <fullName evidence="5">AraC family transcriptional regulator</fullName>
    </submittedName>
</protein>
<dbReference type="PROSITE" id="PS01124">
    <property type="entry name" value="HTH_ARAC_FAMILY_2"/>
    <property type="match status" value="1"/>
</dbReference>
<dbReference type="Gene3D" id="1.10.10.60">
    <property type="entry name" value="Homeodomain-like"/>
    <property type="match status" value="1"/>
</dbReference>